<feature type="domain" description="C2H2-type" evidence="13">
    <location>
        <begin position="555"/>
        <end position="582"/>
    </location>
</feature>
<evidence type="ECO:0000256" key="11">
    <source>
        <dbReference type="PROSITE-ProRule" id="PRU00042"/>
    </source>
</evidence>
<feature type="compositionally biased region" description="Acidic residues" evidence="12">
    <location>
        <begin position="281"/>
        <end position="293"/>
    </location>
</feature>
<evidence type="ECO:0000313" key="15">
    <source>
        <dbReference type="Proteomes" id="UP001627154"/>
    </source>
</evidence>
<keyword evidence="8" id="KW-0238">DNA-binding</keyword>
<feature type="compositionally biased region" description="Low complexity" evidence="12">
    <location>
        <begin position="99"/>
        <end position="109"/>
    </location>
</feature>
<dbReference type="EMBL" id="JBJJXI010000018">
    <property type="protein sequence ID" value="KAL3406996.1"/>
    <property type="molecule type" value="Genomic_DNA"/>
</dbReference>
<feature type="domain" description="C2H2-type" evidence="13">
    <location>
        <begin position="443"/>
        <end position="470"/>
    </location>
</feature>
<keyword evidence="10" id="KW-0539">Nucleus</keyword>
<feature type="domain" description="C2H2-type" evidence="13">
    <location>
        <begin position="499"/>
        <end position="526"/>
    </location>
</feature>
<accession>A0ABD2XPD5</accession>
<comment type="subcellular location">
    <subcellularLocation>
        <location evidence="1">Nucleus</location>
    </subcellularLocation>
</comment>
<keyword evidence="7" id="KW-0805">Transcription regulation</keyword>
<evidence type="ECO:0000256" key="5">
    <source>
        <dbReference type="ARBA" id="ARBA00022771"/>
    </source>
</evidence>
<feature type="region of interest" description="Disordered" evidence="12">
    <location>
        <begin position="831"/>
        <end position="885"/>
    </location>
</feature>
<evidence type="ECO:0000256" key="6">
    <source>
        <dbReference type="ARBA" id="ARBA00022833"/>
    </source>
</evidence>
<reference evidence="14 15" key="1">
    <citation type="journal article" date="2024" name="bioRxiv">
        <title>A reference genome for Trichogramma kaykai: A tiny desert-dwelling parasitoid wasp with competing sex-ratio distorters.</title>
        <authorList>
            <person name="Culotta J."/>
            <person name="Lindsey A.R."/>
        </authorList>
    </citation>
    <scope>NUCLEOTIDE SEQUENCE [LARGE SCALE GENOMIC DNA]</scope>
    <source>
        <strain evidence="14 15">KSX58</strain>
    </source>
</reference>
<proteinExistence type="inferred from homology"/>
<keyword evidence="3" id="KW-0479">Metal-binding</keyword>
<evidence type="ECO:0000256" key="3">
    <source>
        <dbReference type="ARBA" id="ARBA00022723"/>
    </source>
</evidence>
<keyword evidence="6" id="KW-0862">Zinc</keyword>
<gene>
    <name evidence="14" type="ORF">TKK_001088</name>
</gene>
<feature type="domain" description="C2H2-type" evidence="13">
    <location>
        <begin position="527"/>
        <end position="554"/>
    </location>
</feature>
<organism evidence="14 15">
    <name type="scientific">Trichogramma kaykai</name>
    <dbReference type="NCBI Taxonomy" id="54128"/>
    <lineage>
        <taxon>Eukaryota</taxon>
        <taxon>Metazoa</taxon>
        <taxon>Ecdysozoa</taxon>
        <taxon>Arthropoda</taxon>
        <taxon>Hexapoda</taxon>
        <taxon>Insecta</taxon>
        <taxon>Pterygota</taxon>
        <taxon>Neoptera</taxon>
        <taxon>Endopterygota</taxon>
        <taxon>Hymenoptera</taxon>
        <taxon>Apocrita</taxon>
        <taxon>Proctotrupomorpha</taxon>
        <taxon>Chalcidoidea</taxon>
        <taxon>Trichogrammatidae</taxon>
        <taxon>Trichogramma</taxon>
    </lineage>
</organism>
<evidence type="ECO:0000259" key="13">
    <source>
        <dbReference type="PROSITE" id="PS50157"/>
    </source>
</evidence>
<dbReference type="Pfam" id="PF00096">
    <property type="entry name" value="zf-C2H2"/>
    <property type="match status" value="4"/>
</dbReference>
<evidence type="ECO:0000256" key="8">
    <source>
        <dbReference type="ARBA" id="ARBA00023125"/>
    </source>
</evidence>
<dbReference type="PROSITE" id="PS00028">
    <property type="entry name" value="ZINC_FINGER_C2H2_1"/>
    <property type="match status" value="7"/>
</dbReference>
<dbReference type="GO" id="GO:0005634">
    <property type="term" value="C:nucleus"/>
    <property type="evidence" value="ECO:0007669"/>
    <property type="project" value="UniProtKB-SubCell"/>
</dbReference>
<dbReference type="InterPro" id="IPR013087">
    <property type="entry name" value="Znf_C2H2_type"/>
</dbReference>
<evidence type="ECO:0000256" key="10">
    <source>
        <dbReference type="ARBA" id="ARBA00023242"/>
    </source>
</evidence>
<dbReference type="SUPFAM" id="SSF57667">
    <property type="entry name" value="beta-beta-alpha zinc fingers"/>
    <property type="match status" value="3"/>
</dbReference>
<evidence type="ECO:0000256" key="9">
    <source>
        <dbReference type="ARBA" id="ARBA00023163"/>
    </source>
</evidence>
<feature type="region of interest" description="Disordered" evidence="12">
    <location>
        <begin position="731"/>
        <end position="750"/>
    </location>
</feature>
<protein>
    <recommendedName>
        <fullName evidence="13">C2H2-type domain-containing protein</fullName>
    </recommendedName>
</protein>
<evidence type="ECO:0000313" key="14">
    <source>
        <dbReference type="EMBL" id="KAL3406996.1"/>
    </source>
</evidence>
<feature type="compositionally biased region" description="Low complexity" evidence="12">
    <location>
        <begin position="619"/>
        <end position="634"/>
    </location>
</feature>
<dbReference type="AlphaFoldDB" id="A0ABD2XPD5"/>
<dbReference type="PANTHER" id="PTHR24408">
    <property type="entry name" value="ZINC FINGER PROTEIN"/>
    <property type="match status" value="1"/>
</dbReference>
<evidence type="ECO:0000256" key="7">
    <source>
        <dbReference type="ARBA" id="ARBA00023015"/>
    </source>
</evidence>
<evidence type="ECO:0000256" key="12">
    <source>
        <dbReference type="SAM" id="MobiDB-lite"/>
    </source>
</evidence>
<dbReference type="PANTHER" id="PTHR24408:SF34">
    <property type="entry name" value="ZINC FINGER PROTEIN 672-RELATED"/>
    <property type="match status" value="1"/>
</dbReference>
<dbReference type="GO" id="GO:0003677">
    <property type="term" value="F:DNA binding"/>
    <property type="evidence" value="ECO:0007669"/>
    <property type="project" value="UniProtKB-KW"/>
</dbReference>
<feature type="region of interest" description="Disordered" evidence="12">
    <location>
        <begin position="99"/>
        <end position="118"/>
    </location>
</feature>
<dbReference type="FunFam" id="3.30.160.60:FF:000240">
    <property type="entry name" value="Zinc finger protein 250"/>
    <property type="match status" value="1"/>
</dbReference>
<name>A0ABD2XPD5_9HYME</name>
<evidence type="ECO:0000256" key="4">
    <source>
        <dbReference type="ARBA" id="ARBA00022737"/>
    </source>
</evidence>
<dbReference type="GO" id="GO:0008270">
    <property type="term" value="F:zinc ion binding"/>
    <property type="evidence" value="ECO:0007669"/>
    <property type="project" value="UniProtKB-KW"/>
</dbReference>
<dbReference type="FunFam" id="3.30.160.60:FF:001573">
    <property type="entry name" value="Zinc finger protein 407"/>
    <property type="match status" value="1"/>
</dbReference>
<sequence length="897" mass="99174">MAAIETIAVIDHNQQNRYRKQQLVQARDDGSTLKMCARLLACPLCSQPGFNTLDSLRAGLVSVATRALACPVCNEILMGIDKLTIHLFGHTIYGGANNHNNNNNHQNNRNGDDHRGTNGNCVEPKIVELQQATRGPSGNTIWIEGNAATAAANVCSDSGGKLLNGNDGASIFIPIEEIENFRSDNNKQVQQRQAVVLQNIGGGVNLLPVSSMSGADFANDKIGKEYYAQTDWSKNSNEQQQQQQRLESRTDMLAELVKNAQITASPFPVNNYEPTTSDGNNIDDEDDDDDDDNDRAVVEAATASAKPIVTSQRLLTKDERPERCDICGFGFPDLKILLLHKQIAHRVPEAQARLGPEQLHMKNFPCHLCSKVFTIKGSLMVHMKVAHPGVNRPVNPDRHEMKESEGCIYKKTDKGFECPNCGKVFTKEQNIIQHIQTHDSKQWECDVCCKLFTTKYFLKKHKRLHSGEMPYKCGLCDKTFTFQQSYHKHKLYHKDEKPHECKTCGRAFKELSTLHNHERIHTGEKPFECESCGKCFRQRVSYLVHRRIHTGVMPYECTICGKKFRYKVSQRTHKCVPSSNSTATASGSSNADSSVQAAATATFQSEGDNATVYPDVNPNNNNNNNNSNSSSSSNFLLFASGGKEQALKRKLEAEIENEDGSSTLHQQQQQQNNRSMMLLDGGGGSSSRSNDDFANLCWATTTTTTTKSRDEPKDNEITILAVINDKRQTTTTTTVWPGKKMPDSPSTDDSLMKELDKVSEDYRSGVWSSLTQAAASQPVQSSPSSEMMRSLSLAEVTTGIANDNKSSQDCCDDYFAPLADHPNAVAVVELQQQQQQQQRDNDDTSMTTTTTTTVEVSMMNDDNETARGVGGSGSSLSTLQTINEDSLKELLNSIADK</sequence>
<keyword evidence="5 11" id="KW-0863">Zinc-finger</keyword>
<dbReference type="PROSITE" id="PS50157">
    <property type="entry name" value="ZINC_FINGER_C2H2_2"/>
    <property type="match status" value="7"/>
</dbReference>
<keyword evidence="4" id="KW-0677">Repeat</keyword>
<dbReference type="InterPro" id="IPR036236">
    <property type="entry name" value="Znf_C2H2_sf"/>
</dbReference>
<evidence type="ECO:0000256" key="2">
    <source>
        <dbReference type="ARBA" id="ARBA00006991"/>
    </source>
</evidence>
<keyword evidence="9" id="KW-0804">Transcription</keyword>
<comment type="similarity">
    <text evidence="2">Belongs to the krueppel C2H2-type zinc-finger protein family.</text>
</comment>
<dbReference type="GO" id="GO:0010468">
    <property type="term" value="P:regulation of gene expression"/>
    <property type="evidence" value="ECO:0007669"/>
    <property type="project" value="UniProtKB-ARBA"/>
</dbReference>
<keyword evidence="15" id="KW-1185">Reference proteome</keyword>
<comment type="caution">
    <text evidence="14">The sequence shown here is derived from an EMBL/GenBank/DDBJ whole genome shotgun (WGS) entry which is preliminary data.</text>
</comment>
<feature type="domain" description="C2H2-type" evidence="13">
    <location>
        <begin position="364"/>
        <end position="392"/>
    </location>
</feature>
<dbReference type="Gene3D" id="3.30.160.60">
    <property type="entry name" value="Classic Zinc Finger"/>
    <property type="match status" value="7"/>
</dbReference>
<dbReference type="FunFam" id="3.30.160.60:FF:000902">
    <property type="entry name" value="Zinc finger protein 445"/>
    <property type="match status" value="1"/>
</dbReference>
<feature type="domain" description="C2H2-type" evidence="13">
    <location>
        <begin position="471"/>
        <end position="498"/>
    </location>
</feature>
<dbReference type="SMART" id="SM00355">
    <property type="entry name" value="ZnF_C2H2"/>
    <property type="match status" value="9"/>
</dbReference>
<feature type="region of interest" description="Disordered" evidence="12">
    <location>
        <begin position="264"/>
        <end position="293"/>
    </location>
</feature>
<feature type="domain" description="C2H2-type" evidence="13">
    <location>
        <begin position="416"/>
        <end position="443"/>
    </location>
</feature>
<feature type="region of interest" description="Disordered" evidence="12">
    <location>
        <begin position="608"/>
        <end position="635"/>
    </location>
</feature>
<dbReference type="Proteomes" id="UP001627154">
    <property type="component" value="Unassembled WGS sequence"/>
</dbReference>
<evidence type="ECO:0000256" key="1">
    <source>
        <dbReference type="ARBA" id="ARBA00004123"/>
    </source>
</evidence>